<reference evidence="1 2" key="1">
    <citation type="submission" date="2019-02" db="EMBL/GenBank/DDBJ databases">
        <title>Deep-cultivation of Planctomycetes and their phenomic and genomic characterization uncovers novel biology.</title>
        <authorList>
            <person name="Wiegand S."/>
            <person name="Jogler M."/>
            <person name="Boedeker C."/>
            <person name="Pinto D."/>
            <person name="Vollmers J."/>
            <person name="Rivas-Marin E."/>
            <person name="Kohn T."/>
            <person name="Peeters S.H."/>
            <person name="Heuer A."/>
            <person name="Rast P."/>
            <person name="Oberbeckmann S."/>
            <person name="Bunk B."/>
            <person name="Jeske O."/>
            <person name="Meyerdierks A."/>
            <person name="Storesund J.E."/>
            <person name="Kallscheuer N."/>
            <person name="Luecker S."/>
            <person name="Lage O.M."/>
            <person name="Pohl T."/>
            <person name="Merkel B.J."/>
            <person name="Hornburger P."/>
            <person name="Mueller R.-W."/>
            <person name="Bruemmer F."/>
            <person name="Labrenz M."/>
            <person name="Spormann A.M."/>
            <person name="Op Den Camp H."/>
            <person name="Overmann J."/>
            <person name="Amann R."/>
            <person name="Jetten M.S.M."/>
            <person name="Mascher T."/>
            <person name="Medema M.H."/>
            <person name="Devos D.P."/>
            <person name="Kaster A.-K."/>
            <person name="Ovreas L."/>
            <person name="Rohde M."/>
            <person name="Galperin M.Y."/>
            <person name="Jogler C."/>
        </authorList>
    </citation>
    <scope>NUCLEOTIDE SEQUENCE [LARGE SCALE GENOMIC DNA]</scope>
    <source>
        <strain evidence="1 2">Poly41</strain>
    </source>
</reference>
<dbReference type="AlphaFoldDB" id="A0A5C6DNF7"/>
<evidence type="ECO:0000313" key="1">
    <source>
        <dbReference type="EMBL" id="TWU38258.1"/>
    </source>
</evidence>
<evidence type="ECO:0000313" key="2">
    <source>
        <dbReference type="Proteomes" id="UP000319143"/>
    </source>
</evidence>
<comment type="caution">
    <text evidence="1">The sequence shown here is derived from an EMBL/GenBank/DDBJ whole genome shotgun (WGS) entry which is preliminary data.</text>
</comment>
<dbReference type="RefSeq" id="WP_146526598.1">
    <property type="nucleotide sequence ID" value="NZ_SJPV01000004.1"/>
</dbReference>
<name>A0A5C6DNF7_9BACT</name>
<dbReference type="EMBL" id="SJPV01000004">
    <property type="protein sequence ID" value="TWU38258.1"/>
    <property type="molecule type" value="Genomic_DNA"/>
</dbReference>
<keyword evidence="2" id="KW-1185">Reference proteome</keyword>
<dbReference type="OrthoDB" id="9146593at2"/>
<dbReference type="Pfam" id="PF07586">
    <property type="entry name" value="HXXSHH"/>
    <property type="match status" value="1"/>
</dbReference>
<organism evidence="1 2">
    <name type="scientific">Novipirellula artificiosorum</name>
    <dbReference type="NCBI Taxonomy" id="2528016"/>
    <lineage>
        <taxon>Bacteria</taxon>
        <taxon>Pseudomonadati</taxon>
        <taxon>Planctomycetota</taxon>
        <taxon>Planctomycetia</taxon>
        <taxon>Pirellulales</taxon>
        <taxon>Pirellulaceae</taxon>
        <taxon>Novipirellula</taxon>
    </lineage>
</organism>
<dbReference type="Proteomes" id="UP000319143">
    <property type="component" value="Unassembled WGS sequence"/>
</dbReference>
<accession>A0A5C6DNF7</accession>
<gene>
    <name evidence="1" type="ORF">Poly41_27340</name>
</gene>
<sequence>MNDARLLRINRRCLLRAAGVSVTLPPMASLDSCLGNSQQQPTSSMKMVCIGNSFGMYPEEFFPKAGGPDYELPRLLEPLKPHRRGFTVFSHLDHGIKGGHFAVHSFLSGVKTDEARSMPDGMLSLDQRAAEHVGSRSRFPSLTLGSDSGLHGGCRMCWTRSGARVPPITNPKALFQKLFVDGDAKDRAHAQQQFQLRGSILDAVCGEAQSMQKHLDGRDKAKLDEYFSSIRDVEKKLQQDENWRTVAKPTVEYPEPEMKGIVEDLPVLFDLIVLALQTNSTRVATLEISSEHFDTGFLGLKAGYHAISHHGKKPETIEQLLTIEQYQMEQLARFLSKLKSVTADDASGALFDSTMVLFGSGMGNGNAHTNTNLPILLAGGGFQHGEHKIYPAGRNVPLSNLYLSMLQRFGVETDSFSKSTGTLRGLEVV</sequence>
<protein>
    <recommendedName>
        <fullName evidence="3">DUF1552 domain-containing protein</fullName>
    </recommendedName>
</protein>
<proteinExistence type="predicted"/>
<evidence type="ECO:0008006" key="3">
    <source>
        <dbReference type="Google" id="ProtNLM"/>
    </source>
</evidence>
<dbReference type="InterPro" id="IPR011447">
    <property type="entry name" value="DUF1552"/>
</dbReference>